<evidence type="ECO:0000256" key="3">
    <source>
        <dbReference type="ARBA" id="ARBA00022737"/>
    </source>
</evidence>
<dbReference type="PANTHER" id="PTHR44998:SF1">
    <property type="entry name" value="UDP-N-ACETYLGLUCOSAMINE--PEPTIDE N-ACETYLGLUCOSAMINYLTRANSFERASE 110 KDA SUBUNIT"/>
    <property type="match status" value="1"/>
</dbReference>
<keyword evidence="7" id="KW-1185">Reference proteome</keyword>
<dbReference type="Proteomes" id="UP001314635">
    <property type="component" value="Unassembled WGS sequence"/>
</dbReference>
<keyword evidence="2" id="KW-0808">Transferase</keyword>
<dbReference type="EMBL" id="JAFCLK010000001">
    <property type="protein sequence ID" value="MBR1134161.1"/>
    <property type="molecule type" value="Genomic_DNA"/>
</dbReference>
<evidence type="ECO:0000313" key="6">
    <source>
        <dbReference type="EMBL" id="MBR1134161.1"/>
    </source>
</evidence>
<evidence type="ECO:0000256" key="4">
    <source>
        <dbReference type="ARBA" id="ARBA00022803"/>
    </source>
</evidence>
<feature type="domain" description="O-GlcNAc transferase C-terminal" evidence="5">
    <location>
        <begin position="63"/>
        <end position="222"/>
    </location>
</feature>
<keyword evidence="4" id="KW-0802">TPR repeat</keyword>
<organism evidence="6 7">
    <name type="scientific">Bradyrhizobium denitrificans</name>
    <dbReference type="NCBI Taxonomy" id="2734912"/>
    <lineage>
        <taxon>Bacteria</taxon>
        <taxon>Pseudomonadati</taxon>
        <taxon>Pseudomonadota</taxon>
        <taxon>Alphaproteobacteria</taxon>
        <taxon>Hyphomicrobiales</taxon>
        <taxon>Nitrobacteraceae</taxon>
        <taxon>Bradyrhizobium</taxon>
    </lineage>
</organism>
<feature type="domain" description="O-GlcNAc transferase C-terminal" evidence="5">
    <location>
        <begin position="234"/>
        <end position="419"/>
    </location>
</feature>
<protein>
    <submittedName>
        <fullName evidence="6">UDP-N-acetylglucosamine-peptide N-acetylglucosaminyltransferase</fullName>
    </submittedName>
</protein>
<sequence length="452" mass="49015">MCAWDDFTQSATAARRSLAQARSGQIPPFLMLSVPGMSAREHRRCSELWVRDRVAASVPERTRLNFRFDLGVRDKLRVGYLSNDFHDHATAHLLIEALEATDRTRCELHAFSFGGNDHGAMRSRLSGAFEVFHDITASTDSDAASAVHAAAIDILVDLKGFTRGARTGIMMLHPAPVQVNFLGYPGTLGSGICDYIITDPFLTPLAAAADYAESFAYMPHSYQPHGRAALGRLPSRAEAGLPETGFVFCCFNQAYKFTPSVFDLWCRLLAATPDSVLWLLASDQAQGNLRGEALRRGVSPDRLVFAPQIGQSEHLRRLQLADLVLDTAPYGAHTTASDALWAGVPIVTCAGDTLASRVAGSLLHAVGLPELIASDEADYVAVALTLAAEPDLLLAAKARLARNRLTAPLFDAAAYARSLHDLYEQMWNRRRRGAGREPIWAAAAPPGSPRPG</sequence>
<dbReference type="InterPro" id="IPR029489">
    <property type="entry name" value="OGT/SEC/SPY_C"/>
</dbReference>
<reference evidence="7" key="1">
    <citation type="journal article" date="2021" name="ISME J.">
        <title>Evolutionary origin and ecological implication of a unique nif island in free-living Bradyrhizobium lineages.</title>
        <authorList>
            <person name="Tao J."/>
        </authorList>
    </citation>
    <scope>NUCLEOTIDE SEQUENCE [LARGE SCALE GENOMIC DNA]</scope>
    <source>
        <strain evidence="7">SZCCT0094</strain>
    </source>
</reference>
<dbReference type="GO" id="GO:0016757">
    <property type="term" value="F:glycosyltransferase activity"/>
    <property type="evidence" value="ECO:0007669"/>
    <property type="project" value="UniProtKB-KW"/>
</dbReference>
<evidence type="ECO:0000256" key="1">
    <source>
        <dbReference type="ARBA" id="ARBA00004922"/>
    </source>
</evidence>
<dbReference type="SUPFAM" id="SSF53756">
    <property type="entry name" value="UDP-Glycosyltransferase/glycogen phosphorylase"/>
    <property type="match status" value="1"/>
</dbReference>
<evidence type="ECO:0000313" key="7">
    <source>
        <dbReference type="Proteomes" id="UP001314635"/>
    </source>
</evidence>
<evidence type="ECO:0000256" key="2">
    <source>
        <dbReference type="ARBA" id="ARBA00022679"/>
    </source>
</evidence>
<comment type="pathway">
    <text evidence="1">Protein modification; protein glycosylation.</text>
</comment>
<dbReference type="Gene3D" id="3.40.50.2000">
    <property type="entry name" value="Glycogen Phosphorylase B"/>
    <property type="match status" value="1"/>
</dbReference>
<keyword evidence="6" id="KW-0328">Glycosyltransferase</keyword>
<dbReference type="RefSeq" id="WP_210264083.1">
    <property type="nucleotide sequence ID" value="NZ_JAMKCE010000043.1"/>
</dbReference>
<dbReference type="Gene3D" id="3.40.50.11380">
    <property type="match status" value="1"/>
</dbReference>
<dbReference type="PANTHER" id="PTHR44998">
    <property type="match status" value="1"/>
</dbReference>
<accession>A0ABS5G0D7</accession>
<gene>
    <name evidence="6" type="ORF">JQ619_00105</name>
</gene>
<keyword evidence="3" id="KW-0677">Repeat</keyword>
<dbReference type="Pfam" id="PF13844">
    <property type="entry name" value="Glyco_transf_41"/>
    <property type="match status" value="2"/>
</dbReference>
<proteinExistence type="predicted"/>
<evidence type="ECO:0000259" key="5">
    <source>
        <dbReference type="Pfam" id="PF13844"/>
    </source>
</evidence>
<name>A0ABS5G0D7_9BRAD</name>
<comment type="caution">
    <text evidence="6">The sequence shown here is derived from an EMBL/GenBank/DDBJ whole genome shotgun (WGS) entry which is preliminary data.</text>
</comment>